<keyword evidence="12" id="KW-1185">Reference proteome</keyword>
<evidence type="ECO:0000256" key="8">
    <source>
        <dbReference type="ARBA" id="ARBA00048873"/>
    </source>
</evidence>
<comment type="pathway">
    <text evidence="1">Cofactor biosynthesis; tetrahydrofolate biosynthesis; 5,6,7,8-tetrahydrofolate from 7,8-dihydrofolate: step 1/1.</text>
</comment>
<dbReference type="FunFam" id="3.40.430.10:FF:000002">
    <property type="entry name" value="Dihydrofolate reductase"/>
    <property type="match status" value="1"/>
</dbReference>
<evidence type="ECO:0000256" key="1">
    <source>
        <dbReference type="ARBA" id="ARBA00004903"/>
    </source>
</evidence>
<dbReference type="InterPro" id="IPR012259">
    <property type="entry name" value="DHFR"/>
</dbReference>
<dbReference type="SUPFAM" id="SSF53597">
    <property type="entry name" value="Dihydrofolate reductase-like"/>
    <property type="match status" value="1"/>
</dbReference>
<evidence type="ECO:0000256" key="7">
    <source>
        <dbReference type="ARBA" id="ARBA00025067"/>
    </source>
</evidence>
<dbReference type="Proteomes" id="UP000186922">
    <property type="component" value="Unassembled WGS sequence"/>
</dbReference>
<comment type="similarity">
    <text evidence="2 9">Belongs to the dihydrofolate reductase family.</text>
</comment>
<evidence type="ECO:0000313" key="12">
    <source>
        <dbReference type="Proteomes" id="UP000186922"/>
    </source>
</evidence>
<accession>A0A1D1VP06</accession>
<dbReference type="GO" id="GO:0006730">
    <property type="term" value="P:one-carbon metabolic process"/>
    <property type="evidence" value="ECO:0007669"/>
    <property type="project" value="UniProtKB-KW"/>
</dbReference>
<dbReference type="InterPro" id="IPR017925">
    <property type="entry name" value="DHFR_CS"/>
</dbReference>
<feature type="domain" description="DHFR" evidence="10">
    <location>
        <begin position="6"/>
        <end position="184"/>
    </location>
</feature>
<dbReference type="GO" id="GO:0046655">
    <property type="term" value="P:folic acid metabolic process"/>
    <property type="evidence" value="ECO:0007669"/>
    <property type="project" value="TreeGrafter"/>
</dbReference>
<dbReference type="AlphaFoldDB" id="A0A1D1VP06"/>
<keyword evidence="5" id="KW-0521">NADP</keyword>
<gene>
    <name evidence="11" type="primary">RvY_13111-1</name>
    <name evidence="11" type="synonym">RvY_13111.1</name>
    <name evidence="11" type="ORF">RvY_13111</name>
</gene>
<dbReference type="Gene3D" id="3.40.430.10">
    <property type="entry name" value="Dihydrofolate Reductase, subunit A"/>
    <property type="match status" value="1"/>
</dbReference>
<dbReference type="InterPro" id="IPR001796">
    <property type="entry name" value="DHFR_dom"/>
</dbReference>
<keyword evidence="6" id="KW-0560">Oxidoreductase</keyword>
<evidence type="ECO:0000313" key="11">
    <source>
        <dbReference type="EMBL" id="GAV02566.1"/>
    </source>
</evidence>
<comment type="caution">
    <text evidence="11">The sequence shown here is derived from an EMBL/GenBank/DDBJ whole genome shotgun (WGS) entry which is preliminary data.</text>
</comment>
<dbReference type="GO" id="GO:0050661">
    <property type="term" value="F:NADP binding"/>
    <property type="evidence" value="ECO:0007669"/>
    <property type="project" value="InterPro"/>
</dbReference>
<dbReference type="OrthoDB" id="4664297at2759"/>
<dbReference type="EMBL" id="BDGG01000008">
    <property type="protein sequence ID" value="GAV02566.1"/>
    <property type="molecule type" value="Genomic_DNA"/>
</dbReference>
<name>A0A1D1VP06_RAMVA</name>
<evidence type="ECO:0000256" key="6">
    <source>
        <dbReference type="ARBA" id="ARBA00023002"/>
    </source>
</evidence>
<comment type="catalytic activity">
    <reaction evidence="8">
        <text>(6S)-5,6,7,8-tetrahydrofolate + NADP(+) = 7,8-dihydrofolate + NADPH + H(+)</text>
        <dbReference type="Rhea" id="RHEA:15009"/>
        <dbReference type="ChEBI" id="CHEBI:15378"/>
        <dbReference type="ChEBI" id="CHEBI:57451"/>
        <dbReference type="ChEBI" id="CHEBI:57453"/>
        <dbReference type="ChEBI" id="CHEBI:57783"/>
        <dbReference type="ChEBI" id="CHEBI:58349"/>
        <dbReference type="EC" id="1.5.1.3"/>
    </reaction>
</comment>
<dbReference type="PROSITE" id="PS51330">
    <property type="entry name" value="DHFR_2"/>
    <property type="match status" value="1"/>
</dbReference>
<dbReference type="PROSITE" id="PS00075">
    <property type="entry name" value="DHFR_1"/>
    <property type="match status" value="1"/>
</dbReference>
<dbReference type="PANTHER" id="PTHR48069">
    <property type="entry name" value="DIHYDROFOLATE REDUCTASE"/>
    <property type="match status" value="1"/>
</dbReference>
<evidence type="ECO:0000256" key="5">
    <source>
        <dbReference type="ARBA" id="ARBA00022857"/>
    </source>
</evidence>
<dbReference type="CDD" id="cd00209">
    <property type="entry name" value="DHFR"/>
    <property type="match status" value="1"/>
</dbReference>
<dbReference type="Pfam" id="PF00186">
    <property type="entry name" value="DHFR_1"/>
    <property type="match status" value="1"/>
</dbReference>
<dbReference type="UniPathway" id="UPA00077">
    <property type="reaction ID" value="UER00158"/>
</dbReference>
<dbReference type="PANTHER" id="PTHR48069:SF3">
    <property type="entry name" value="DIHYDROFOLATE REDUCTASE"/>
    <property type="match status" value="1"/>
</dbReference>
<dbReference type="GO" id="GO:0046452">
    <property type="term" value="P:dihydrofolate metabolic process"/>
    <property type="evidence" value="ECO:0007669"/>
    <property type="project" value="TreeGrafter"/>
</dbReference>
<evidence type="ECO:0000256" key="9">
    <source>
        <dbReference type="RuleBase" id="RU004474"/>
    </source>
</evidence>
<organism evidence="11 12">
    <name type="scientific">Ramazzottius varieornatus</name>
    <name type="common">Water bear</name>
    <name type="synonym">Tardigrade</name>
    <dbReference type="NCBI Taxonomy" id="947166"/>
    <lineage>
        <taxon>Eukaryota</taxon>
        <taxon>Metazoa</taxon>
        <taxon>Ecdysozoa</taxon>
        <taxon>Tardigrada</taxon>
        <taxon>Eutardigrada</taxon>
        <taxon>Parachela</taxon>
        <taxon>Hypsibioidea</taxon>
        <taxon>Ramazzottiidae</taxon>
        <taxon>Ramazzottius</taxon>
    </lineage>
</organism>
<dbReference type="PRINTS" id="PR00070">
    <property type="entry name" value="DHFR"/>
</dbReference>
<proteinExistence type="inferred from homology"/>
<comment type="function">
    <text evidence="7">Key enzyme in folate metabolism. Catalyzes an essential reaction for de novo glycine and purine synthesis, and for DNA precursor synthesis.</text>
</comment>
<dbReference type="GO" id="GO:0005739">
    <property type="term" value="C:mitochondrion"/>
    <property type="evidence" value="ECO:0007669"/>
    <property type="project" value="TreeGrafter"/>
</dbReference>
<evidence type="ECO:0000259" key="10">
    <source>
        <dbReference type="PROSITE" id="PS51330"/>
    </source>
</evidence>
<keyword evidence="4" id="KW-0554">One-carbon metabolism</keyword>
<dbReference type="GO" id="GO:0046654">
    <property type="term" value="P:tetrahydrofolate biosynthetic process"/>
    <property type="evidence" value="ECO:0007669"/>
    <property type="project" value="UniProtKB-UniPathway"/>
</dbReference>
<dbReference type="EC" id="1.5.1.3" evidence="3"/>
<protein>
    <recommendedName>
        <fullName evidence="3">dihydrofolate reductase</fullName>
        <ecNumber evidence="3">1.5.1.3</ecNumber>
    </recommendedName>
</protein>
<evidence type="ECO:0000256" key="2">
    <source>
        <dbReference type="ARBA" id="ARBA00009539"/>
    </source>
</evidence>
<evidence type="ECO:0000256" key="3">
    <source>
        <dbReference type="ARBA" id="ARBA00012856"/>
    </source>
</evidence>
<dbReference type="STRING" id="947166.A0A1D1VP06"/>
<evidence type="ECO:0000256" key="4">
    <source>
        <dbReference type="ARBA" id="ARBA00022563"/>
    </source>
</evidence>
<dbReference type="GO" id="GO:0004146">
    <property type="term" value="F:dihydrofolate reductase activity"/>
    <property type="evidence" value="ECO:0007669"/>
    <property type="project" value="UniProtKB-EC"/>
</dbReference>
<sequence length="193" mass="21795">MSNIRKFNVIVAACENGGIGYKDALPWTLKGDMKQFAQLTTETSDPQKKNAVVMGRKTWFAIPENHRPLKNRINVVISTTLSELKPPCYVVGSVEDALVLLSSSPLLEQVEKVWMIGGERVYSYAMESPQLDRVYFTRIYGHFECDAFFPVAKLDKLEAVKDPRVSETDQEENGIKYKYEVLQSPKSELVNAA</sequence>
<dbReference type="InterPro" id="IPR024072">
    <property type="entry name" value="DHFR-like_dom_sf"/>
</dbReference>
<reference evidence="11 12" key="1">
    <citation type="journal article" date="2016" name="Nat. Commun.">
        <title>Extremotolerant tardigrade genome and improved radiotolerance of human cultured cells by tardigrade-unique protein.</title>
        <authorList>
            <person name="Hashimoto T."/>
            <person name="Horikawa D.D."/>
            <person name="Saito Y."/>
            <person name="Kuwahara H."/>
            <person name="Kozuka-Hata H."/>
            <person name="Shin-I T."/>
            <person name="Minakuchi Y."/>
            <person name="Ohishi K."/>
            <person name="Motoyama A."/>
            <person name="Aizu T."/>
            <person name="Enomoto A."/>
            <person name="Kondo K."/>
            <person name="Tanaka S."/>
            <person name="Hara Y."/>
            <person name="Koshikawa S."/>
            <person name="Sagara H."/>
            <person name="Miura T."/>
            <person name="Yokobori S."/>
            <person name="Miyagawa K."/>
            <person name="Suzuki Y."/>
            <person name="Kubo T."/>
            <person name="Oyama M."/>
            <person name="Kohara Y."/>
            <person name="Fujiyama A."/>
            <person name="Arakawa K."/>
            <person name="Katayama T."/>
            <person name="Toyoda A."/>
            <person name="Kunieda T."/>
        </authorList>
    </citation>
    <scope>NUCLEOTIDE SEQUENCE [LARGE SCALE GENOMIC DNA]</scope>
    <source>
        <strain evidence="11 12">YOKOZUNA-1</strain>
    </source>
</reference>